<evidence type="ECO:0000259" key="13">
    <source>
        <dbReference type="PROSITE" id="PS50885"/>
    </source>
</evidence>
<dbReference type="SMART" id="SM00387">
    <property type="entry name" value="HATPase_c"/>
    <property type="match status" value="1"/>
</dbReference>
<organism evidence="14 15">
    <name type="scientific">Allokutzneria multivorans</name>
    <dbReference type="NCBI Taxonomy" id="1142134"/>
    <lineage>
        <taxon>Bacteria</taxon>
        <taxon>Bacillati</taxon>
        <taxon>Actinomycetota</taxon>
        <taxon>Actinomycetes</taxon>
        <taxon>Pseudonocardiales</taxon>
        <taxon>Pseudonocardiaceae</taxon>
        <taxon>Allokutzneria</taxon>
    </lineage>
</organism>
<evidence type="ECO:0000256" key="2">
    <source>
        <dbReference type="ARBA" id="ARBA00004236"/>
    </source>
</evidence>
<dbReference type="CDD" id="cd00082">
    <property type="entry name" value="HisKA"/>
    <property type="match status" value="1"/>
</dbReference>
<protein>
    <recommendedName>
        <fullName evidence="3">histidine kinase</fullName>
        <ecNumber evidence="3">2.7.13.3</ecNumber>
    </recommendedName>
</protein>
<dbReference type="Pfam" id="PF00672">
    <property type="entry name" value="HAMP"/>
    <property type="match status" value="1"/>
</dbReference>
<dbReference type="SUPFAM" id="SSF55874">
    <property type="entry name" value="ATPase domain of HSP90 chaperone/DNA topoisomerase II/histidine kinase"/>
    <property type="match status" value="1"/>
</dbReference>
<keyword evidence="10 11" id="KW-0472">Membrane</keyword>
<dbReference type="InterPro" id="IPR003660">
    <property type="entry name" value="HAMP_dom"/>
</dbReference>
<evidence type="ECO:0000256" key="4">
    <source>
        <dbReference type="ARBA" id="ARBA00022553"/>
    </source>
</evidence>
<dbReference type="CDD" id="cd06225">
    <property type="entry name" value="HAMP"/>
    <property type="match status" value="1"/>
</dbReference>
<dbReference type="PROSITE" id="PS50109">
    <property type="entry name" value="HIS_KIN"/>
    <property type="match status" value="1"/>
</dbReference>
<dbReference type="PANTHER" id="PTHR45436">
    <property type="entry name" value="SENSOR HISTIDINE KINASE YKOH"/>
    <property type="match status" value="1"/>
</dbReference>
<evidence type="ECO:0000256" key="8">
    <source>
        <dbReference type="ARBA" id="ARBA00022989"/>
    </source>
</evidence>
<dbReference type="EMBL" id="BAABAL010000018">
    <property type="protein sequence ID" value="GAA4019949.1"/>
    <property type="molecule type" value="Genomic_DNA"/>
</dbReference>
<dbReference type="InterPro" id="IPR004358">
    <property type="entry name" value="Sig_transdc_His_kin-like_C"/>
</dbReference>
<dbReference type="PRINTS" id="PR00344">
    <property type="entry name" value="BCTRLSENSOR"/>
</dbReference>
<dbReference type="EC" id="2.7.13.3" evidence="3"/>
<evidence type="ECO:0000256" key="3">
    <source>
        <dbReference type="ARBA" id="ARBA00012438"/>
    </source>
</evidence>
<evidence type="ECO:0000256" key="1">
    <source>
        <dbReference type="ARBA" id="ARBA00000085"/>
    </source>
</evidence>
<evidence type="ECO:0000313" key="14">
    <source>
        <dbReference type="EMBL" id="GAA4019949.1"/>
    </source>
</evidence>
<comment type="catalytic activity">
    <reaction evidence="1">
        <text>ATP + protein L-histidine = ADP + protein N-phospho-L-histidine.</text>
        <dbReference type="EC" id="2.7.13.3"/>
    </reaction>
</comment>
<dbReference type="Gene3D" id="3.30.565.10">
    <property type="entry name" value="Histidine kinase-like ATPase, C-terminal domain"/>
    <property type="match status" value="1"/>
</dbReference>
<dbReference type="Pfam" id="PF02518">
    <property type="entry name" value="HATPase_c"/>
    <property type="match status" value="1"/>
</dbReference>
<evidence type="ECO:0000256" key="10">
    <source>
        <dbReference type="ARBA" id="ARBA00023136"/>
    </source>
</evidence>
<dbReference type="Proteomes" id="UP001501747">
    <property type="component" value="Unassembled WGS sequence"/>
</dbReference>
<evidence type="ECO:0000259" key="12">
    <source>
        <dbReference type="PROSITE" id="PS50109"/>
    </source>
</evidence>
<sequence length="490" mass="52510">MKLLNRTTTRLRRLSLRARLLIGTLVVSGFGLLIAAAAAASLLGTYLTARIDEQLKVVHEALTHLEETNDPFNPPPNAVRVEGIPHEYVIEYRRPDGSLGRRFAADERPRTLPELPSLDLESARARGGQSFDVQALGGERHQGYRVSVRVMAGDRGVAVVAFDTTSRAETQGSLALIELGVAIVVLIVLTTLGIAAVRVGLKPLEDVEGTAESIIARGDLSRRVPVRSGPGTEIGRLAMTLNTMLTQIDGAFQQRAESEARLRRFVADASHELRTPLAGIRGLAELHRQGAVTPEEVTHLLSRVEAESRRMSVLVDDLLLLARLDEERPADRQPVDLIPVAAEAVESVRALDPERPVSLVILPEDSGDDVAPPLVLGDEQRLHQVAANLLGNAFAHTPPGTPVTVRAGVSPDGAHGLLEVIDHGPGLTADQVEHAFERFYRGDPSRTRSTGGSGLGLSIVAAIVDTHDGTVEHVPTPGGGATFRVLLPLL</sequence>
<dbReference type="SMART" id="SM00388">
    <property type="entry name" value="HisKA"/>
    <property type="match status" value="1"/>
</dbReference>
<dbReference type="Gene3D" id="6.10.340.10">
    <property type="match status" value="1"/>
</dbReference>
<dbReference type="InterPro" id="IPR003661">
    <property type="entry name" value="HisK_dim/P_dom"/>
</dbReference>
<dbReference type="InterPro" id="IPR005467">
    <property type="entry name" value="His_kinase_dom"/>
</dbReference>
<dbReference type="Pfam" id="PF00512">
    <property type="entry name" value="HisKA"/>
    <property type="match status" value="1"/>
</dbReference>
<dbReference type="InterPro" id="IPR036097">
    <property type="entry name" value="HisK_dim/P_sf"/>
</dbReference>
<accession>A0ABP7T2N6</accession>
<evidence type="ECO:0000256" key="11">
    <source>
        <dbReference type="SAM" id="Phobius"/>
    </source>
</evidence>
<feature type="transmembrane region" description="Helical" evidence="11">
    <location>
        <begin position="20"/>
        <end position="47"/>
    </location>
</feature>
<dbReference type="SMART" id="SM00304">
    <property type="entry name" value="HAMP"/>
    <property type="match status" value="1"/>
</dbReference>
<comment type="subcellular location">
    <subcellularLocation>
        <location evidence="2">Cell membrane</location>
    </subcellularLocation>
</comment>
<evidence type="ECO:0000256" key="7">
    <source>
        <dbReference type="ARBA" id="ARBA00022777"/>
    </source>
</evidence>
<evidence type="ECO:0000256" key="5">
    <source>
        <dbReference type="ARBA" id="ARBA00022679"/>
    </source>
</evidence>
<keyword evidence="4" id="KW-0597">Phosphoprotein</keyword>
<keyword evidence="8 11" id="KW-1133">Transmembrane helix</keyword>
<keyword evidence="6 11" id="KW-0812">Transmembrane</keyword>
<dbReference type="CDD" id="cd00075">
    <property type="entry name" value="HATPase"/>
    <property type="match status" value="1"/>
</dbReference>
<dbReference type="InterPro" id="IPR003594">
    <property type="entry name" value="HATPase_dom"/>
</dbReference>
<proteinExistence type="predicted"/>
<dbReference type="RefSeq" id="WP_344879135.1">
    <property type="nucleotide sequence ID" value="NZ_BAABAL010000018.1"/>
</dbReference>
<dbReference type="PANTHER" id="PTHR45436:SF5">
    <property type="entry name" value="SENSOR HISTIDINE KINASE TRCS"/>
    <property type="match status" value="1"/>
</dbReference>
<evidence type="ECO:0000256" key="6">
    <source>
        <dbReference type="ARBA" id="ARBA00022692"/>
    </source>
</evidence>
<feature type="domain" description="HAMP" evidence="13">
    <location>
        <begin position="198"/>
        <end position="253"/>
    </location>
</feature>
<dbReference type="SUPFAM" id="SSF47384">
    <property type="entry name" value="Homodimeric domain of signal transducing histidine kinase"/>
    <property type="match status" value="1"/>
</dbReference>
<dbReference type="InterPro" id="IPR036890">
    <property type="entry name" value="HATPase_C_sf"/>
</dbReference>
<dbReference type="PROSITE" id="PS50885">
    <property type="entry name" value="HAMP"/>
    <property type="match status" value="1"/>
</dbReference>
<feature type="domain" description="Histidine kinase" evidence="12">
    <location>
        <begin position="268"/>
        <end position="490"/>
    </location>
</feature>
<keyword evidence="5" id="KW-0808">Transferase</keyword>
<keyword evidence="15" id="KW-1185">Reference proteome</keyword>
<dbReference type="Gene3D" id="1.10.287.130">
    <property type="match status" value="1"/>
</dbReference>
<dbReference type="InterPro" id="IPR050428">
    <property type="entry name" value="TCS_sensor_his_kinase"/>
</dbReference>
<evidence type="ECO:0000313" key="15">
    <source>
        <dbReference type="Proteomes" id="UP001501747"/>
    </source>
</evidence>
<dbReference type="GO" id="GO:0016301">
    <property type="term" value="F:kinase activity"/>
    <property type="evidence" value="ECO:0007669"/>
    <property type="project" value="UniProtKB-KW"/>
</dbReference>
<evidence type="ECO:0000256" key="9">
    <source>
        <dbReference type="ARBA" id="ARBA00023012"/>
    </source>
</evidence>
<keyword evidence="7 14" id="KW-0418">Kinase</keyword>
<name>A0ABP7T2N6_9PSEU</name>
<keyword evidence="9" id="KW-0902">Two-component regulatory system</keyword>
<gene>
    <name evidence="14" type="primary">phoR_2</name>
    <name evidence="14" type="ORF">GCM10022247_49700</name>
</gene>
<comment type="caution">
    <text evidence="14">The sequence shown here is derived from an EMBL/GenBank/DDBJ whole genome shotgun (WGS) entry which is preliminary data.</text>
</comment>
<reference evidence="15" key="1">
    <citation type="journal article" date="2019" name="Int. J. Syst. Evol. Microbiol.">
        <title>The Global Catalogue of Microorganisms (GCM) 10K type strain sequencing project: providing services to taxonomists for standard genome sequencing and annotation.</title>
        <authorList>
            <consortium name="The Broad Institute Genomics Platform"/>
            <consortium name="The Broad Institute Genome Sequencing Center for Infectious Disease"/>
            <person name="Wu L."/>
            <person name="Ma J."/>
        </authorList>
    </citation>
    <scope>NUCLEOTIDE SEQUENCE [LARGE SCALE GENOMIC DNA]</scope>
    <source>
        <strain evidence="15">JCM 17342</strain>
    </source>
</reference>